<dbReference type="AlphaFoldDB" id="A0A3S5CMT7"/>
<evidence type="ECO:0000256" key="1">
    <source>
        <dbReference type="ARBA" id="ARBA00022468"/>
    </source>
</evidence>
<reference evidence="4" key="1">
    <citation type="submission" date="2018-11" db="EMBL/GenBank/DDBJ databases">
        <authorList>
            <consortium name="Pathogen Informatics"/>
        </authorList>
    </citation>
    <scope>NUCLEOTIDE SEQUENCE</scope>
</reference>
<dbReference type="InterPro" id="IPR000195">
    <property type="entry name" value="Rab-GAP-TBC_dom"/>
</dbReference>
<dbReference type="EMBL" id="CAAALY010052979">
    <property type="protein sequence ID" value="VEL21761.1"/>
    <property type="molecule type" value="Genomic_DNA"/>
</dbReference>
<protein>
    <recommendedName>
        <fullName evidence="3">Rab-GAP TBC domain-containing protein</fullName>
    </recommendedName>
</protein>
<keyword evidence="1" id="KW-0343">GTPase activation</keyword>
<feature type="domain" description="Rab-GAP TBC" evidence="3">
    <location>
        <begin position="1"/>
        <end position="238"/>
    </location>
</feature>
<sequence length="238" mass="25366">MRDGQHTRGSPPLVRPAEVNCREPGQTGFSNAATMEQLAGAYLLSRSSGQPVAEATDNNGWLESEGLTTTMTTASDAAEGPRHGQNLTKLRNVMCTWVWQHLDTGYVQGMCDLLAPLLVVLEDEWQAYACFSRLMLWMLANFPTPGPSASGLVSTRFLASDTARGGPGASRPRHTSLGPEQAGARLLEPEARSACPSPCGTDESRPAGEADAVALGWPPSAEAMPLHRLQGSHEAKKS</sequence>
<dbReference type="OrthoDB" id="10264062at2759"/>
<evidence type="ECO:0000259" key="3">
    <source>
        <dbReference type="PROSITE" id="PS50086"/>
    </source>
</evidence>
<evidence type="ECO:0000313" key="5">
    <source>
        <dbReference type="Proteomes" id="UP000784294"/>
    </source>
</evidence>
<dbReference type="PANTHER" id="PTHR22957:SF502">
    <property type="entry name" value="SMALL G PROTEIN SIGNALING MODULATOR 2-RELATED"/>
    <property type="match status" value="1"/>
</dbReference>
<gene>
    <name evidence="4" type="ORF">PXEA_LOCUS15201</name>
</gene>
<comment type="caution">
    <text evidence="4">The sequence shown here is derived from an EMBL/GenBank/DDBJ whole genome shotgun (WGS) entry which is preliminary data.</text>
</comment>
<dbReference type="SUPFAM" id="SSF47923">
    <property type="entry name" value="Ypt/Rab-GAP domain of gyp1p"/>
    <property type="match status" value="1"/>
</dbReference>
<dbReference type="Proteomes" id="UP000784294">
    <property type="component" value="Unassembled WGS sequence"/>
</dbReference>
<feature type="region of interest" description="Disordered" evidence="2">
    <location>
        <begin position="1"/>
        <end position="28"/>
    </location>
</feature>
<dbReference type="PROSITE" id="PS50086">
    <property type="entry name" value="TBC_RABGAP"/>
    <property type="match status" value="1"/>
</dbReference>
<name>A0A3S5CMT7_9PLAT</name>
<dbReference type="Gene3D" id="1.10.8.270">
    <property type="entry name" value="putative rabgap domain of human tbc1 domain family member 14 like domains"/>
    <property type="match status" value="1"/>
</dbReference>
<evidence type="ECO:0000256" key="2">
    <source>
        <dbReference type="SAM" id="MobiDB-lite"/>
    </source>
</evidence>
<evidence type="ECO:0000313" key="4">
    <source>
        <dbReference type="EMBL" id="VEL21761.1"/>
    </source>
</evidence>
<feature type="region of interest" description="Disordered" evidence="2">
    <location>
        <begin position="185"/>
        <end position="238"/>
    </location>
</feature>
<accession>A0A3S5CMT7</accession>
<dbReference type="GO" id="GO:0005096">
    <property type="term" value="F:GTPase activator activity"/>
    <property type="evidence" value="ECO:0007669"/>
    <property type="project" value="UniProtKB-KW"/>
</dbReference>
<keyword evidence="5" id="KW-1185">Reference proteome</keyword>
<dbReference type="Pfam" id="PF00566">
    <property type="entry name" value="RabGAP-TBC"/>
    <property type="match status" value="1"/>
</dbReference>
<dbReference type="PANTHER" id="PTHR22957">
    <property type="entry name" value="TBC1 DOMAIN FAMILY MEMBER GTPASE-ACTIVATING PROTEIN"/>
    <property type="match status" value="1"/>
</dbReference>
<dbReference type="InterPro" id="IPR035969">
    <property type="entry name" value="Rab-GAP_TBC_sf"/>
</dbReference>
<proteinExistence type="predicted"/>
<organism evidence="4 5">
    <name type="scientific">Protopolystoma xenopodis</name>
    <dbReference type="NCBI Taxonomy" id="117903"/>
    <lineage>
        <taxon>Eukaryota</taxon>
        <taxon>Metazoa</taxon>
        <taxon>Spiralia</taxon>
        <taxon>Lophotrochozoa</taxon>
        <taxon>Platyhelminthes</taxon>
        <taxon>Monogenea</taxon>
        <taxon>Polyopisthocotylea</taxon>
        <taxon>Polystomatidea</taxon>
        <taxon>Polystomatidae</taxon>
        <taxon>Protopolystoma</taxon>
    </lineage>
</organism>
<feature type="non-terminal residue" evidence="4">
    <location>
        <position position="1"/>
    </location>
</feature>